<evidence type="ECO:0000313" key="2">
    <source>
        <dbReference type="EMBL" id="RUT11062.1"/>
    </source>
</evidence>
<feature type="coiled-coil region" evidence="1">
    <location>
        <begin position="27"/>
        <end position="63"/>
    </location>
</feature>
<evidence type="ECO:0000313" key="3">
    <source>
        <dbReference type="Proteomes" id="UP000282574"/>
    </source>
</evidence>
<dbReference type="RefSeq" id="WP_106170080.1">
    <property type="nucleotide sequence ID" value="NZ_JAVKZF010000002.1"/>
</dbReference>
<gene>
    <name evidence="2" type="ORF">DSM107010_36960</name>
</gene>
<organism evidence="2 3">
    <name type="scientific">Chroococcidiopsis cubana SAG 39.79</name>
    <dbReference type="NCBI Taxonomy" id="388085"/>
    <lineage>
        <taxon>Bacteria</taxon>
        <taxon>Bacillati</taxon>
        <taxon>Cyanobacteriota</taxon>
        <taxon>Cyanophyceae</taxon>
        <taxon>Chroococcidiopsidales</taxon>
        <taxon>Chroococcidiopsidaceae</taxon>
        <taxon>Chroococcidiopsis</taxon>
    </lineage>
</organism>
<accession>A0AB37UI40</accession>
<keyword evidence="3" id="KW-1185">Reference proteome</keyword>
<sequence length="104" mass="12480">MRTYSNLLSRIETLEKRINSLPKKLSKADEADMYAEAEELLRKSREERRKRQEEWEIEYAERRKWIPHTPVVEHVPSEPIPKNATEVRESLDEFEAWLGVQDEN</sequence>
<dbReference type="EMBL" id="RSCK01000032">
    <property type="protein sequence ID" value="RUT11062.1"/>
    <property type="molecule type" value="Genomic_DNA"/>
</dbReference>
<proteinExistence type="predicted"/>
<evidence type="ECO:0000256" key="1">
    <source>
        <dbReference type="SAM" id="Coils"/>
    </source>
</evidence>
<name>A0AB37UI40_9CYAN</name>
<protein>
    <submittedName>
        <fullName evidence="2">Uncharacterized protein</fullName>
    </submittedName>
</protein>
<keyword evidence="1" id="KW-0175">Coiled coil</keyword>
<dbReference type="Proteomes" id="UP000282574">
    <property type="component" value="Unassembled WGS sequence"/>
</dbReference>
<reference evidence="2 3" key="1">
    <citation type="journal article" date="2019" name="Genome Biol. Evol.">
        <title>Day and night: Metabolic profiles and evolutionary relationships of six axenic non-marine cyanobacteria.</title>
        <authorList>
            <person name="Will S.E."/>
            <person name="Henke P."/>
            <person name="Boedeker C."/>
            <person name="Huang S."/>
            <person name="Brinkmann H."/>
            <person name="Rohde M."/>
            <person name="Jarek M."/>
            <person name="Friedl T."/>
            <person name="Seufert S."/>
            <person name="Schumacher M."/>
            <person name="Overmann J."/>
            <person name="Neumann-Schaal M."/>
            <person name="Petersen J."/>
        </authorList>
    </citation>
    <scope>NUCLEOTIDE SEQUENCE [LARGE SCALE GENOMIC DNA]</scope>
    <source>
        <strain evidence="2 3">SAG 39.79</strain>
    </source>
</reference>
<comment type="caution">
    <text evidence="2">The sequence shown here is derived from an EMBL/GenBank/DDBJ whole genome shotgun (WGS) entry which is preliminary data.</text>
</comment>
<dbReference type="AlphaFoldDB" id="A0AB37UI40"/>